<protein>
    <submittedName>
        <fullName evidence="1">Uncharacterized protein</fullName>
    </submittedName>
</protein>
<evidence type="ECO:0000313" key="2">
    <source>
        <dbReference type="Proteomes" id="UP000275078"/>
    </source>
</evidence>
<gene>
    <name evidence="1" type="ORF">BJ508DRAFT_365047</name>
</gene>
<dbReference type="Proteomes" id="UP000275078">
    <property type="component" value="Unassembled WGS sequence"/>
</dbReference>
<keyword evidence="2" id="KW-1185">Reference proteome</keyword>
<proteinExistence type="predicted"/>
<accession>A0A3N4HRK5</accession>
<dbReference type="AlphaFoldDB" id="A0A3N4HRK5"/>
<reference evidence="1 2" key="1">
    <citation type="journal article" date="2018" name="Nat. Ecol. Evol.">
        <title>Pezizomycetes genomes reveal the molecular basis of ectomycorrhizal truffle lifestyle.</title>
        <authorList>
            <person name="Murat C."/>
            <person name="Payen T."/>
            <person name="Noel B."/>
            <person name="Kuo A."/>
            <person name="Morin E."/>
            <person name="Chen J."/>
            <person name="Kohler A."/>
            <person name="Krizsan K."/>
            <person name="Balestrini R."/>
            <person name="Da Silva C."/>
            <person name="Montanini B."/>
            <person name="Hainaut M."/>
            <person name="Levati E."/>
            <person name="Barry K.W."/>
            <person name="Belfiori B."/>
            <person name="Cichocki N."/>
            <person name="Clum A."/>
            <person name="Dockter R.B."/>
            <person name="Fauchery L."/>
            <person name="Guy J."/>
            <person name="Iotti M."/>
            <person name="Le Tacon F."/>
            <person name="Lindquist E.A."/>
            <person name="Lipzen A."/>
            <person name="Malagnac F."/>
            <person name="Mello A."/>
            <person name="Molinier V."/>
            <person name="Miyauchi S."/>
            <person name="Poulain J."/>
            <person name="Riccioni C."/>
            <person name="Rubini A."/>
            <person name="Sitrit Y."/>
            <person name="Splivallo R."/>
            <person name="Traeger S."/>
            <person name="Wang M."/>
            <person name="Zifcakova L."/>
            <person name="Wipf D."/>
            <person name="Zambonelli A."/>
            <person name="Paolocci F."/>
            <person name="Nowrousian M."/>
            <person name="Ottonello S."/>
            <person name="Baldrian P."/>
            <person name="Spatafora J.W."/>
            <person name="Henrissat B."/>
            <person name="Nagy L.G."/>
            <person name="Aury J.M."/>
            <person name="Wincker P."/>
            <person name="Grigoriev I.V."/>
            <person name="Bonfante P."/>
            <person name="Martin F.M."/>
        </authorList>
    </citation>
    <scope>NUCLEOTIDE SEQUENCE [LARGE SCALE GENOMIC DNA]</scope>
    <source>
        <strain evidence="1 2">RN42</strain>
    </source>
</reference>
<dbReference type="EMBL" id="ML119744">
    <property type="protein sequence ID" value="RPA76473.1"/>
    <property type="molecule type" value="Genomic_DNA"/>
</dbReference>
<name>A0A3N4HRK5_ASCIM</name>
<sequence length="205" mass="23060">MPPFDTSLFSPYPSEATLLHRMQTAPTSKSFRPKAPFLSAVIYILRRYFDILPQPSYICPTTQLLIAFISLRKTMDTILNTTNHTLANLSLAATDQLAKLRPGQHYPKETDLEIHSGTQNIEQLLQELRTIFVETEKWRQVAGTEVSYEVGRMGCLELVDLGERAVKIAVEFVEVAERVRGHIVSLDKARTIEANEAFSMGFGAC</sequence>
<organism evidence="1 2">
    <name type="scientific">Ascobolus immersus RN42</name>
    <dbReference type="NCBI Taxonomy" id="1160509"/>
    <lineage>
        <taxon>Eukaryota</taxon>
        <taxon>Fungi</taxon>
        <taxon>Dikarya</taxon>
        <taxon>Ascomycota</taxon>
        <taxon>Pezizomycotina</taxon>
        <taxon>Pezizomycetes</taxon>
        <taxon>Pezizales</taxon>
        <taxon>Ascobolaceae</taxon>
        <taxon>Ascobolus</taxon>
    </lineage>
</organism>
<evidence type="ECO:0000313" key="1">
    <source>
        <dbReference type="EMBL" id="RPA76473.1"/>
    </source>
</evidence>